<dbReference type="eggNOG" id="ENOG502RZ5H">
    <property type="taxonomic scope" value="Eukaryota"/>
</dbReference>
<sequence>MSESTGCCRWCTSFIFTLGLTALFLWLSLRASKPSCSVQSFYVPALNLTANDPRNATVAIHLRLSNGNKDKGIYYDDVRIALYYNAVNGTVAVGNTSIPAFYQGHNKKATKQGTVKTEGVPWNNAQKNVSANGEVEFRVDLATAVRFKIVWWKTKRHRMNISGRVQVNRDGKKTYNKNIKLSGASELVCFGTPMWMLALSFFFLILC</sequence>
<dbReference type="AlphaFoldDB" id="A0A1U7YMA2"/>
<evidence type="ECO:0000313" key="6">
    <source>
        <dbReference type="RefSeq" id="XP_010240945.1"/>
    </source>
</evidence>
<evidence type="ECO:0000256" key="2">
    <source>
        <dbReference type="ARBA" id="ARBA00022692"/>
    </source>
</evidence>
<keyword evidence="2" id="KW-0812">Transmembrane</keyword>
<dbReference type="InterPro" id="IPR004864">
    <property type="entry name" value="LEA_2"/>
</dbReference>
<gene>
    <name evidence="6" type="primary">LOC104585684</name>
</gene>
<evidence type="ECO:0000256" key="4">
    <source>
        <dbReference type="ARBA" id="ARBA00023136"/>
    </source>
</evidence>
<accession>A0A1U7YMA2</accession>
<dbReference type="FunCoup" id="A0A1U7YMA2">
    <property type="interactions" value="202"/>
</dbReference>
<keyword evidence="5" id="KW-1185">Reference proteome</keyword>
<keyword evidence="3" id="KW-1133">Transmembrane helix</keyword>
<dbReference type="GeneID" id="104585684"/>
<proteinExistence type="predicted"/>
<keyword evidence="4" id="KW-0472">Membrane</keyword>
<dbReference type="GO" id="GO:0098542">
    <property type="term" value="P:defense response to other organism"/>
    <property type="evidence" value="ECO:0007669"/>
    <property type="project" value="InterPro"/>
</dbReference>
<dbReference type="PANTHER" id="PTHR31415">
    <property type="entry name" value="OS05G0367900 PROTEIN"/>
    <property type="match status" value="1"/>
</dbReference>
<dbReference type="OrthoDB" id="1914670at2759"/>
<dbReference type="KEGG" id="nnu:104585684"/>
<dbReference type="GO" id="GO:0009506">
    <property type="term" value="C:plasmodesma"/>
    <property type="evidence" value="ECO:0000318"/>
    <property type="project" value="GO_Central"/>
</dbReference>
<dbReference type="Proteomes" id="UP000189703">
    <property type="component" value="Unplaced"/>
</dbReference>
<evidence type="ECO:0000313" key="5">
    <source>
        <dbReference type="Proteomes" id="UP000189703"/>
    </source>
</evidence>
<dbReference type="InterPro" id="IPR044839">
    <property type="entry name" value="NDR1-like"/>
</dbReference>
<organism evidence="5 6">
    <name type="scientific">Nelumbo nucifera</name>
    <name type="common">Sacred lotus</name>
    <dbReference type="NCBI Taxonomy" id="4432"/>
    <lineage>
        <taxon>Eukaryota</taxon>
        <taxon>Viridiplantae</taxon>
        <taxon>Streptophyta</taxon>
        <taxon>Embryophyta</taxon>
        <taxon>Tracheophyta</taxon>
        <taxon>Spermatophyta</taxon>
        <taxon>Magnoliopsida</taxon>
        <taxon>Proteales</taxon>
        <taxon>Nelumbonaceae</taxon>
        <taxon>Nelumbo</taxon>
    </lineage>
</organism>
<dbReference type="OMA" id="KSMAPRM"/>
<name>A0A1U7YMA2_NELNU</name>
<reference evidence="6" key="1">
    <citation type="submission" date="2025-08" db="UniProtKB">
        <authorList>
            <consortium name="RefSeq"/>
        </authorList>
    </citation>
    <scope>IDENTIFICATION</scope>
</reference>
<dbReference type="PANTHER" id="PTHR31415:SF52">
    <property type="entry name" value="LATE EMBRYOGENESIS ABUNDANT (LEA) HYDROXYPROLINE-RICH GLYCOPROTEIN FAMILY-RELATED"/>
    <property type="match status" value="1"/>
</dbReference>
<comment type="subcellular location">
    <subcellularLocation>
        <location evidence="1">Membrane</location>
        <topology evidence="1">Single-pass membrane protein</topology>
    </subcellularLocation>
</comment>
<dbReference type="RefSeq" id="XP_010240945.1">
    <property type="nucleotide sequence ID" value="XM_010242643.2"/>
</dbReference>
<protein>
    <submittedName>
        <fullName evidence="6">Protein NDR1-like</fullName>
    </submittedName>
</protein>
<evidence type="ECO:0000256" key="1">
    <source>
        <dbReference type="ARBA" id="ARBA00004167"/>
    </source>
</evidence>
<dbReference type="GO" id="GO:0005886">
    <property type="term" value="C:plasma membrane"/>
    <property type="evidence" value="ECO:0000318"/>
    <property type="project" value="GO_Central"/>
</dbReference>
<evidence type="ECO:0000256" key="3">
    <source>
        <dbReference type="ARBA" id="ARBA00022989"/>
    </source>
</evidence>
<dbReference type="Pfam" id="PF03168">
    <property type="entry name" value="LEA_2"/>
    <property type="match status" value="1"/>
</dbReference>